<dbReference type="Gene3D" id="1.10.510.10">
    <property type="entry name" value="Transferase(Phosphotransferase) domain 1"/>
    <property type="match status" value="1"/>
</dbReference>
<evidence type="ECO:0000256" key="4">
    <source>
        <dbReference type="ARBA" id="ARBA00022840"/>
    </source>
</evidence>
<dbReference type="Pfam" id="PF13432">
    <property type="entry name" value="TPR_16"/>
    <property type="match status" value="1"/>
</dbReference>
<dbReference type="Pfam" id="PF14559">
    <property type="entry name" value="TPR_19"/>
    <property type="match status" value="1"/>
</dbReference>
<dbReference type="InterPro" id="IPR000719">
    <property type="entry name" value="Prot_kinase_dom"/>
</dbReference>
<dbReference type="Pfam" id="PF00069">
    <property type="entry name" value="Pkinase"/>
    <property type="match status" value="1"/>
</dbReference>
<dbReference type="PANTHER" id="PTHR43289:SF6">
    <property type="entry name" value="SERINE_THREONINE-PROTEIN KINASE NEKL-3"/>
    <property type="match status" value="1"/>
</dbReference>
<dbReference type="SMART" id="SM00028">
    <property type="entry name" value="TPR"/>
    <property type="match status" value="5"/>
</dbReference>
<reference evidence="9 10" key="1">
    <citation type="submission" date="2015-03" db="EMBL/GenBank/DDBJ databases">
        <title>Genome sequence of Pseudoalteromonas aurantia.</title>
        <authorList>
            <person name="Xie B.-B."/>
            <person name="Rong J.-C."/>
            <person name="Qin Q.-L."/>
            <person name="Zhang Y.-Z."/>
        </authorList>
    </citation>
    <scope>NUCLEOTIDE SEQUENCE [LARGE SCALE GENOMIC DNA]</scope>
    <source>
        <strain evidence="9 10">208</strain>
    </source>
</reference>
<dbReference type="InterPro" id="IPR008271">
    <property type="entry name" value="Ser/Thr_kinase_AS"/>
</dbReference>
<protein>
    <submittedName>
        <fullName evidence="9">Serine/threonine protein kinase, bacterial</fullName>
    </submittedName>
</protein>
<keyword evidence="2 6" id="KW-0547">Nucleotide-binding</keyword>
<dbReference type="PROSITE" id="PS50005">
    <property type="entry name" value="TPR"/>
    <property type="match status" value="1"/>
</dbReference>
<dbReference type="PROSITE" id="PS00107">
    <property type="entry name" value="PROTEIN_KINASE_ATP"/>
    <property type="match status" value="1"/>
</dbReference>
<dbReference type="InterPro" id="IPR017441">
    <property type="entry name" value="Protein_kinase_ATP_BS"/>
</dbReference>
<keyword evidence="5" id="KW-0802">TPR repeat</keyword>
<dbReference type="PROSITE" id="PS00108">
    <property type="entry name" value="PROTEIN_KINASE_ST"/>
    <property type="match status" value="1"/>
</dbReference>
<keyword evidence="10" id="KW-1185">Reference proteome</keyword>
<dbReference type="SUPFAM" id="SSF48452">
    <property type="entry name" value="TPR-like"/>
    <property type="match status" value="2"/>
</dbReference>
<proteinExistence type="predicted"/>
<dbReference type="SUPFAM" id="SSF56112">
    <property type="entry name" value="Protein kinase-like (PK-like)"/>
    <property type="match status" value="1"/>
</dbReference>
<keyword evidence="7" id="KW-0812">Transmembrane</keyword>
<dbReference type="InterPro" id="IPR011990">
    <property type="entry name" value="TPR-like_helical_dom_sf"/>
</dbReference>
<keyword evidence="7" id="KW-1133">Transmembrane helix</keyword>
<evidence type="ECO:0000256" key="3">
    <source>
        <dbReference type="ARBA" id="ARBA00022777"/>
    </source>
</evidence>
<feature type="domain" description="Protein kinase" evidence="8">
    <location>
        <begin position="8"/>
        <end position="266"/>
    </location>
</feature>
<feature type="binding site" evidence="6">
    <location>
        <position position="37"/>
    </location>
    <ligand>
        <name>ATP</name>
        <dbReference type="ChEBI" id="CHEBI:30616"/>
    </ligand>
</feature>
<evidence type="ECO:0000313" key="10">
    <source>
        <dbReference type="Proteomes" id="UP000615755"/>
    </source>
</evidence>
<evidence type="ECO:0000259" key="8">
    <source>
        <dbReference type="PROSITE" id="PS50011"/>
    </source>
</evidence>
<comment type="caution">
    <text evidence="9">The sequence shown here is derived from an EMBL/GenBank/DDBJ whole genome shotgun (WGS) entry which is preliminary data.</text>
</comment>
<evidence type="ECO:0000313" key="9">
    <source>
        <dbReference type="EMBL" id="MBE0366742.1"/>
    </source>
</evidence>
<keyword evidence="4 6" id="KW-0067">ATP-binding</keyword>
<dbReference type="EMBL" id="AQGV01000010">
    <property type="protein sequence ID" value="MBE0366742.1"/>
    <property type="molecule type" value="Genomic_DNA"/>
</dbReference>
<keyword evidence="7" id="KW-0472">Membrane</keyword>
<evidence type="ECO:0000256" key="5">
    <source>
        <dbReference type="PROSITE-ProRule" id="PRU00339"/>
    </source>
</evidence>
<evidence type="ECO:0000256" key="2">
    <source>
        <dbReference type="ARBA" id="ARBA00022741"/>
    </source>
</evidence>
<name>A0ABR9E7H0_9GAMM</name>
<dbReference type="PANTHER" id="PTHR43289">
    <property type="entry name" value="MITOGEN-ACTIVATED PROTEIN KINASE KINASE KINASE 20-RELATED"/>
    <property type="match status" value="1"/>
</dbReference>
<gene>
    <name evidence="9" type="ORF">PAUR_a3810</name>
</gene>
<dbReference type="InterPro" id="IPR011009">
    <property type="entry name" value="Kinase-like_dom_sf"/>
</dbReference>
<evidence type="ECO:0000256" key="7">
    <source>
        <dbReference type="SAM" id="Phobius"/>
    </source>
</evidence>
<evidence type="ECO:0000256" key="6">
    <source>
        <dbReference type="PROSITE-ProRule" id="PRU10141"/>
    </source>
</evidence>
<dbReference type="Gene3D" id="1.25.40.10">
    <property type="entry name" value="Tetratricopeptide repeat domain"/>
    <property type="match status" value="1"/>
</dbReference>
<dbReference type="Proteomes" id="UP000615755">
    <property type="component" value="Unassembled WGS sequence"/>
</dbReference>
<feature type="repeat" description="TPR" evidence="5">
    <location>
        <begin position="611"/>
        <end position="644"/>
    </location>
</feature>
<sequence>MKNFNEYYTDIVPIGEGGMSHVFLATDKNLGRRVALKVIKQVEHNNEDIVAEARLLAKLNHSNIVQVYNVRKLSNEFAIEMEYVQGATLNNYVQENNVLLEEKLSLLIDIAEGLYSAHQQNILHLDLKPSNILINESKTAKIVDFGISQLVGTESSSSPSSFGSLTAMSPEQLRQEPLDMRSDLFSFGLLAYQLLTGSHPYTTQAKTCDDKGIAEEVKTRALNFNARNMLGIPIELAELIDHLLQFKKTERPNGCIEIIQQLKQIMSTVSYEQSGVTQPIPDLSGRKQPINRRWKIASLVCCLCGILGLGTWLWYTHLPKVYVAALPVEFSDNTGELRAQKQVVESTLKNAIEQTFITDERYSVIPAREIRHVMQLYRQDPKNNDLRAIAKALQAEILLLPNARCTVYACEVEFDVIDVESFNTVASDHFSVAVDSPSKFLMAMMQSLQQVITSQNKSVSNTIAAEDYNEYFSLMTMVTQQGKSNEDILAALRKIIVRSPDFYPAYNLLKSATIKYFRKTDDQSVLKQSINILDSAPAQYRQSLNYLSGSLELLQASGKVKEAKALLAKLDNYDFDNYEKLTLKGVYYKRSQAFEKSIDYFLQANKLRPTLTLLRNISILYTYLGDYENALVHLDKVAELAPEDSRAMRLRADLSLLTGQLNRALLLYQQVIEAVPNDLESYSNLATIATLQQQYQQSETYARHAVKHAPEHTLYLLGLADTLLLQGKKEAAHSYYREILALTASTQEYTKLLDRAQALAHLGKHIDALKVLQSLYEGHKNKADYLFSSALVSVLANEPKSAVIAIEQSINAGLAPVFYQLSWFDRLCDEAAFITLLNREQQLAQRCHLL</sequence>
<evidence type="ECO:0000256" key="1">
    <source>
        <dbReference type="ARBA" id="ARBA00022679"/>
    </source>
</evidence>
<dbReference type="PROSITE" id="PS50011">
    <property type="entry name" value="PROTEIN_KINASE_DOM"/>
    <property type="match status" value="1"/>
</dbReference>
<dbReference type="CDD" id="cd14014">
    <property type="entry name" value="STKc_PknB_like"/>
    <property type="match status" value="1"/>
</dbReference>
<dbReference type="SMART" id="SM00220">
    <property type="entry name" value="S_TKc"/>
    <property type="match status" value="1"/>
</dbReference>
<organism evidence="9 10">
    <name type="scientific">Pseudoalteromonas aurantia 208</name>
    <dbReference type="NCBI Taxonomy" id="1314867"/>
    <lineage>
        <taxon>Bacteria</taxon>
        <taxon>Pseudomonadati</taxon>
        <taxon>Pseudomonadota</taxon>
        <taxon>Gammaproteobacteria</taxon>
        <taxon>Alteromonadales</taxon>
        <taxon>Pseudoalteromonadaceae</taxon>
        <taxon>Pseudoalteromonas</taxon>
    </lineage>
</organism>
<keyword evidence="1" id="KW-0808">Transferase</keyword>
<keyword evidence="9" id="KW-0723">Serine/threonine-protein kinase</keyword>
<dbReference type="RefSeq" id="WP_192506245.1">
    <property type="nucleotide sequence ID" value="NZ_AQGV01000010.1"/>
</dbReference>
<keyword evidence="3 9" id="KW-0418">Kinase</keyword>
<dbReference type="GO" id="GO:0004674">
    <property type="term" value="F:protein serine/threonine kinase activity"/>
    <property type="evidence" value="ECO:0007669"/>
    <property type="project" value="UniProtKB-KW"/>
</dbReference>
<dbReference type="InterPro" id="IPR019734">
    <property type="entry name" value="TPR_rpt"/>
</dbReference>
<feature type="transmembrane region" description="Helical" evidence="7">
    <location>
        <begin position="296"/>
        <end position="315"/>
    </location>
</feature>
<accession>A0ABR9E7H0</accession>